<feature type="region of interest" description="Disordered" evidence="1">
    <location>
        <begin position="1311"/>
        <end position="1397"/>
    </location>
</feature>
<accession>A0A9P6CGY2</accession>
<proteinExistence type="predicted"/>
<protein>
    <recommendedName>
        <fullName evidence="4">Telomere-associated protein Rif1 N-terminal domain-containing protein</fullName>
    </recommendedName>
</protein>
<dbReference type="PANTHER" id="PTHR24216">
    <property type="entry name" value="PAXILLIN-RELATED"/>
    <property type="match status" value="1"/>
</dbReference>
<evidence type="ECO:0000256" key="1">
    <source>
        <dbReference type="SAM" id="MobiDB-lite"/>
    </source>
</evidence>
<feature type="region of interest" description="Disordered" evidence="1">
    <location>
        <begin position="1627"/>
        <end position="1648"/>
    </location>
</feature>
<feature type="region of interest" description="Disordered" evidence="1">
    <location>
        <begin position="198"/>
        <end position="218"/>
    </location>
</feature>
<evidence type="ECO:0000313" key="3">
    <source>
        <dbReference type="Proteomes" id="UP000807353"/>
    </source>
</evidence>
<feature type="compositionally biased region" description="Low complexity" evidence="1">
    <location>
        <begin position="422"/>
        <end position="438"/>
    </location>
</feature>
<organism evidence="2 3">
    <name type="scientific">Collybia nuda</name>
    <dbReference type="NCBI Taxonomy" id="64659"/>
    <lineage>
        <taxon>Eukaryota</taxon>
        <taxon>Fungi</taxon>
        <taxon>Dikarya</taxon>
        <taxon>Basidiomycota</taxon>
        <taxon>Agaricomycotina</taxon>
        <taxon>Agaricomycetes</taxon>
        <taxon>Agaricomycetidae</taxon>
        <taxon>Agaricales</taxon>
        <taxon>Tricholomatineae</taxon>
        <taxon>Clitocybaceae</taxon>
        <taxon>Collybia</taxon>
    </lineage>
</organism>
<feature type="region of interest" description="Disordered" evidence="1">
    <location>
        <begin position="823"/>
        <end position="872"/>
    </location>
</feature>
<feature type="region of interest" description="Disordered" evidence="1">
    <location>
        <begin position="1557"/>
        <end position="1591"/>
    </location>
</feature>
<dbReference type="SUPFAM" id="SSF48371">
    <property type="entry name" value="ARM repeat"/>
    <property type="match status" value="1"/>
</dbReference>
<feature type="region of interest" description="Disordered" evidence="1">
    <location>
        <begin position="630"/>
        <end position="655"/>
    </location>
</feature>
<gene>
    <name evidence="2" type="ORF">BDZ94DRAFT_1253254</name>
</gene>
<dbReference type="InterPro" id="IPR016024">
    <property type="entry name" value="ARM-type_fold"/>
</dbReference>
<feature type="compositionally biased region" description="Acidic residues" evidence="1">
    <location>
        <begin position="641"/>
        <end position="652"/>
    </location>
</feature>
<name>A0A9P6CGY2_9AGAR</name>
<feature type="compositionally biased region" description="Low complexity" evidence="1">
    <location>
        <begin position="1324"/>
        <end position="1357"/>
    </location>
</feature>
<feature type="region of interest" description="Disordered" evidence="1">
    <location>
        <begin position="1"/>
        <end position="62"/>
    </location>
</feature>
<keyword evidence="3" id="KW-1185">Reference proteome</keyword>
<feature type="compositionally biased region" description="Polar residues" evidence="1">
    <location>
        <begin position="1358"/>
        <end position="1371"/>
    </location>
</feature>
<feature type="region of interest" description="Disordered" evidence="1">
    <location>
        <begin position="413"/>
        <end position="446"/>
    </location>
</feature>
<evidence type="ECO:0008006" key="4">
    <source>
        <dbReference type="Google" id="ProtNLM"/>
    </source>
</evidence>
<feature type="compositionally biased region" description="Basic residues" evidence="1">
    <location>
        <begin position="827"/>
        <end position="838"/>
    </location>
</feature>
<dbReference type="EMBL" id="MU150245">
    <property type="protein sequence ID" value="KAF9465816.1"/>
    <property type="molecule type" value="Genomic_DNA"/>
</dbReference>
<comment type="caution">
    <text evidence="2">The sequence shown here is derived from an EMBL/GenBank/DDBJ whole genome shotgun (WGS) entry which is preliminary data.</text>
</comment>
<reference evidence="2" key="1">
    <citation type="submission" date="2020-11" db="EMBL/GenBank/DDBJ databases">
        <authorList>
            <consortium name="DOE Joint Genome Institute"/>
            <person name="Ahrendt S."/>
            <person name="Riley R."/>
            <person name="Andreopoulos W."/>
            <person name="Labutti K."/>
            <person name="Pangilinan J."/>
            <person name="Ruiz-Duenas F.J."/>
            <person name="Barrasa J.M."/>
            <person name="Sanchez-Garcia M."/>
            <person name="Camarero S."/>
            <person name="Miyauchi S."/>
            <person name="Serrano A."/>
            <person name="Linde D."/>
            <person name="Babiker R."/>
            <person name="Drula E."/>
            <person name="Ayuso-Fernandez I."/>
            <person name="Pacheco R."/>
            <person name="Padilla G."/>
            <person name="Ferreira P."/>
            <person name="Barriuso J."/>
            <person name="Kellner H."/>
            <person name="Castanera R."/>
            <person name="Alfaro M."/>
            <person name="Ramirez L."/>
            <person name="Pisabarro A.G."/>
            <person name="Kuo A."/>
            <person name="Tritt A."/>
            <person name="Lipzen A."/>
            <person name="He G."/>
            <person name="Yan M."/>
            <person name="Ng V."/>
            <person name="Cullen D."/>
            <person name="Martin F."/>
            <person name="Rosso M.-N."/>
            <person name="Henrissat B."/>
            <person name="Hibbett D."/>
            <person name="Martinez A.T."/>
            <person name="Grigoriev I.V."/>
        </authorList>
    </citation>
    <scope>NUCLEOTIDE SEQUENCE</scope>
    <source>
        <strain evidence="2">CBS 247.69</strain>
    </source>
</reference>
<feature type="region of interest" description="Disordered" evidence="1">
    <location>
        <begin position="1431"/>
        <end position="1450"/>
    </location>
</feature>
<dbReference type="OrthoDB" id="2591260at2759"/>
<dbReference type="Proteomes" id="UP000807353">
    <property type="component" value="Unassembled WGS sequence"/>
</dbReference>
<sequence length="1676" mass="183913">MSLLTPPSTSHRREKENHSLSTLPASSSSRVVWAQTSQIHDLAVSPKRPPTTASATKSRPAKSILKKRSPILIFPPAEPQREVTPEPNDPLVDLMYLEGPVAKILSATENLRELVEAYSVLAARLRTSVVPSTDVDASWPLFQPLRKNKAAFVDAVVRDLARALVDPATVFPKTEPDHGDDTHEWEEEREKMAVLLPSPQNTPVKTPEGEKKKKKDGMTADQVKYARDLCTTCHSVLRLLGLVFTLPALQNVFTESDLHQMLTATLAIPHADELPTPNARKTYALAIWLIQTQRLPESVMVRAADRIAYALRRGIEGELGKEGKKGSVSDGLKAVYDLSTYLPHIFIPAFTPLLPALLSNLLATTLPLRVQACHALGGFVLGLLVCDSTSKERHDSEVDRTRIAITVTEFLTRPPLPSTPRKSPFSSPTKLSSPLKPSMNLASPGKQDAPIVRTLRTTLNASSPSHAAHGPVWGLCVLAGLIVLLGGCVTETGLEGGKVGRIVSSLAALGMAHSRSSVRALACLMWRGIGWGWFVATGEGRAKAGVAAWWKVVLGNVELSTGTSIVGGLVNAASQEEEDDAEDEKEGMMRWDAGDLLRGAVSVLEVMVKKDDKTCKEAIDSLKQLVGAGKYRSSPDRHETQEDDEDSYENEDPNSWHPSSLIPHALFASIPHLMAVEFTSLSKALHPIFADRLVLRDVRALRRTEIMRGWGCTEPTPQPLTAPQKAPMWEGLVGVWRACLGEVAEFGDTHGVEIPRENDLVIVWEGLVGMGVGYFQDGGDDETTLNFVARTVDILVELLQDSSLELVPVSKLIAVTSSSASPEKKSTKLKAMKPKGGFKKSPEVPVLNLRTNKPDRPAPNSPRSPLAPGTVSNPNAVQKLRIVRRLWTVLRTLVPTSFLSTAAERMVACLMKGMEEFTDSSDSVLSVFSAHFGLDRDGEELENEEALVLWAELCVDVLVVCDVDALREFWGYVGRGAVDEGTWKWNWGVKECILVWGVFGERWGVEKEEGWEGLVCLLGVPFMDANSWDLSKEDVTRWQALLEHAVAKALDYGVDAITVLDTLVTSIAQHNAPISSSPSLIHSIEAPRWSSSGRTATRLVELLLSYLAPHLADTQEMSEGLVDFVSETLREAYPPTPRDTPVYLWAARAVMQLIEHCPETHIVAVLTSISDGLGIWIGDECKAWTVQELEYDILPLYQHVLLRIQSLPLGLETLQTFAALIESPFSGREDMPSPAVDAFRDFWEIAYVRMEQPKEGWPAEICNCLRVAMGIATPAIFDNGKELLVPHPKLAAAFCPSPSPALSTSSIEAIVSNSPRPSTPTPSTPSTFTSVSCTSTPSRPGSPVRSSSIPFPSRSPVGSPQRTPGTPTYTPRSAHRSLLSSKRRKLGDGDKENRSPAIALPIRSVEERISMRTAEDRAWVTKPFMLGKRRFEEEELDEDQPSPLKKGKKLDLFSDDSEDELDVNTDLVATSSIVEDVFTSKFFSPFKTTSSVDLFLFTPPKKRKRVFMEAVEVPTLREVYTRLKCTTSLESLRATPSSLFPSARHMCSVTREPASTRILASDGSSRKRRRASAEDIFSSSPLHPLEAPRSDSFSLTPVKTWNSPDFPSSDDDPHFGQVTPHRIISPKLRRAQGTHFEDPPSDDSTILASPSRDLAERRLQRLGSLNGLPKPVPFAV</sequence>
<feature type="compositionally biased region" description="Low complexity" evidence="1">
    <location>
        <begin position="19"/>
        <end position="29"/>
    </location>
</feature>
<evidence type="ECO:0000313" key="2">
    <source>
        <dbReference type="EMBL" id="KAF9465816.1"/>
    </source>
</evidence>